<keyword evidence="3" id="KW-1185">Reference proteome</keyword>
<dbReference type="Gene3D" id="3.40.50.1700">
    <property type="entry name" value="Glycoside hydrolase family 3 C-terminal domain"/>
    <property type="match status" value="1"/>
</dbReference>
<name>A0A2P4YEY9_9STRA</name>
<keyword evidence="1 2" id="KW-0378">Hydrolase</keyword>
<sequence length="133" mass="14674">MVGTRRQRLSWHANRSVLPLCTNASVFLTGHAADDIGLQCGGWNIEWQGYSGRNELYSVRSIVKENIESITGNSSRLSYFNALNYTSKYSEADLATAKEHASRLSSPLLSLVKVHTPKKNSHIDDLALPAGEI</sequence>
<dbReference type="OrthoDB" id="1730990at2759"/>
<organism evidence="2 3">
    <name type="scientific">Phytophthora palmivora</name>
    <dbReference type="NCBI Taxonomy" id="4796"/>
    <lineage>
        <taxon>Eukaryota</taxon>
        <taxon>Sar</taxon>
        <taxon>Stramenopiles</taxon>
        <taxon>Oomycota</taxon>
        <taxon>Peronosporomycetes</taxon>
        <taxon>Peronosporales</taxon>
        <taxon>Peronosporaceae</taxon>
        <taxon>Phytophthora</taxon>
    </lineage>
</organism>
<dbReference type="EMBL" id="NCKW01003460">
    <property type="protein sequence ID" value="POM76354.1"/>
    <property type="molecule type" value="Genomic_DNA"/>
</dbReference>
<reference evidence="2 3" key="1">
    <citation type="journal article" date="2017" name="Genome Biol. Evol.">
        <title>Phytophthora megakarya and P. palmivora, closely related causal agents of cacao black pod rot, underwent increases in genome sizes and gene numbers by different mechanisms.</title>
        <authorList>
            <person name="Ali S.S."/>
            <person name="Shao J."/>
            <person name="Lary D.J."/>
            <person name="Kronmiller B."/>
            <person name="Shen D."/>
            <person name="Strem M.D."/>
            <person name="Amoako-Attah I."/>
            <person name="Akrofi A.Y."/>
            <person name="Begoude B.A."/>
            <person name="Ten Hoopen G.M."/>
            <person name="Coulibaly K."/>
            <person name="Kebe B.I."/>
            <person name="Melnick R.L."/>
            <person name="Guiltinan M.J."/>
            <person name="Tyler B.M."/>
            <person name="Meinhardt L.W."/>
            <person name="Bailey B.A."/>
        </authorList>
    </citation>
    <scope>NUCLEOTIDE SEQUENCE [LARGE SCALE GENOMIC DNA]</scope>
    <source>
        <strain evidence="3">sbr112.9</strain>
    </source>
</reference>
<dbReference type="GO" id="GO:0005975">
    <property type="term" value="P:carbohydrate metabolic process"/>
    <property type="evidence" value="ECO:0007669"/>
    <property type="project" value="InterPro"/>
</dbReference>
<proteinExistence type="predicted"/>
<dbReference type="AlphaFoldDB" id="A0A2P4YEY9"/>
<dbReference type="Proteomes" id="UP000237271">
    <property type="component" value="Unassembled WGS sequence"/>
</dbReference>
<dbReference type="GO" id="GO:0004553">
    <property type="term" value="F:hydrolase activity, hydrolyzing O-glycosyl compounds"/>
    <property type="evidence" value="ECO:0007669"/>
    <property type="project" value="InterPro"/>
</dbReference>
<evidence type="ECO:0000256" key="1">
    <source>
        <dbReference type="ARBA" id="ARBA00022801"/>
    </source>
</evidence>
<gene>
    <name evidence="2" type="ORF">PHPALM_6405</name>
</gene>
<dbReference type="InterPro" id="IPR036881">
    <property type="entry name" value="Glyco_hydro_3_C_sf"/>
</dbReference>
<evidence type="ECO:0000313" key="3">
    <source>
        <dbReference type="Proteomes" id="UP000237271"/>
    </source>
</evidence>
<protein>
    <submittedName>
        <fullName evidence="2">Glycoside hydrolase</fullName>
    </submittedName>
</protein>
<evidence type="ECO:0000313" key="2">
    <source>
        <dbReference type="EMBL" id="POM76354.1"/>
    </source>
</evidence>
<dbReference type="SUPFAM" id="SSF52279">
    <property type="entry name" value="Beta-D-glucan exohydrolase, C-terminal domain"/>
    <property type="match status" value="1"/>
</dbReference>
<accession>A0A2P4YEY9</accession>
<comment type="caution">
    <text evidence="2">The sequence shown here is derived from an EMBL/GenBank/DDBJ whole genome shotgun (WGS) entry which is preliminary data.</text>
</comment>